<reference evidence="1 2" key="1">
    <citation type="journal article" date="2019" name="Sci. Rep.">
        <title>Orb-weaving spider Araneus ventricosus genome elucidates the spidroin gene catalogue.</title>
        <authorList>
            <person name="Kono N."/>
            <person name="Nakamura H."/>
            <person name="Ohtoshi R."/>
            <person name="Moran D.A.P."/>
            <person name="Shinohara A."/>
            <person name="Yoshida Y."/>
            <person name="Fujiwara M."/>
            <person name="Mori M."/>
            <person name="Tomita M."/>
            <person name="Arakawa K."/>
        </authorList>
    </citation>
    <scope>NUCLEOTIDE SEQUENCE [LARGE SCALE GENOMIC DNA]</scope>
</reference>
<evidence type="ECO:0000313" key="2">
    <source>
        <dbReference type="Proteomes" id="UP000499080"/>
    </source>
</evidence>
<comment type="caution">
    <text evidence="1">The sequence shown here is derived from an EMBL/GenBank/DDBJ whole genome shotgun (WGS) entry which is preliminary data.</text>
</comment>
<dbReference type="EMBL" id="BGPR01001333">
    <property type="protein sequence ID" value="GBM51347.1"/>
    <property type="molecule type" value="Genomic_DNA"/>
</dbReference>
<gene>
    <name evidence="1" type="ORF">AVEN_110803_1</name>
</gene>
<dbReference type="AlphaFoldDB" id="A0A4Y2GDT2"/>
<name>A0A4Y2GDT2_ARAVE</name>
<accession>A0A4Y2GDT2</accession>
<dbReference type="Proteomes" id="UP000499080">
    <property type="component" value="Unassembled WGS sequence"/>
</dbReference>
<evidence type="ECO:0000313" key="1">
    <source>
        <dbReference type="EMBL" id="GBM51347.1"/>
    </source>
</evidence>
<keyword evidence="2" id="KW-1185">Reference proteome</keyword>
<sequence length="108" mass="11911">MSAPMITFSSCNLERASSSSLIISSRLAAGEDYAEIRVRCLSPFGILTIAVFSPDVKKIGETQDGKEIIPAFPLPDNQLVHWRERPAISDMRLLHQEKVPGGHLSYLS</sequence>
<protein>
    <submittedName>
        <fullName evidence="1">Uncharacterized protein</fullName>
    </submittedName>
</protein>
<organism evidence="1 2">
    <name type="scientific">Araneus ventricosus</name>
    <name type="common">Orbweaver spider</name>
    <name type="synonym">Epeira ventricosa</name>
    <dbReference type="NCBI Taxonomy" id="182803"/>
    <lineage>
        <taxon>Eukaryota</taxon>
        <taxon>Metazoa</taxon>
        <taxon>Ecdysozoa</taxon>
        <taxon>Arthropoda</taxon>
        <taxon>Chelicerata</taxon>
        <taxon>Arachnida</taxon>
        <taxon>Araneae</taxon>
        <taxon>Araneomorphae</taxon>
        <taxon>Entelegynae</taxon>
        <taxon>Araneoidea</taxon>
        <taxon>Araneidae</taxon>
        <taxon>Araneus</taxon>
    </lineage>
</organism>
<proteinExistence type="predicted"/>